<sequence>MVKKPVAYRFNTQTVLKLDAWNLLLKKDKTIILEEAFEQWESNQSESERNSVKKIVEELQKHQ</sequence>
<gene>
    <name evidence="1" type="ORF">GQ588_01510</name>
</gene>
<dbReference type="Proteomes" id="UP000430508">
    <property type="component" value="Chromosome"/>
</dbReference>
<organism evidence="1 2">
    <name type="scientific">Dehalobacter restrictus</name>
    <dbReference type="NCBI Taxonomy" id="55583"/>
    <lineage>
        <taxon>Bacteria</taxon>
        <taxon>Bacillati</taxon>
        <taxon>Bacillota</taxon>
        <taxon>Clostridia</taxon>
        <taxon>Eubacteriales</taxon>
        <taxon>Desulfitobacteriaceae</taxon>
        <taxon>Dehalobacter</taxon>
    </lineage>
</organism>
<dbReference type="AlphaFoldDB" id="A0A857DGN0"/>
<protein>
    <submittedName>
        <fullName evidence="1">Uncharacterized protein</fullName>
    </submittedName>
</protein>
<evidence type="ECO:0000313" key="2">
    <source>
        <dbReference type="Proteomes" id="UP000430508"/>
    </source>
</evidence>
<evidence type="ECO:0000313" key="1">
    <source>
        <dbReference type="EMBL" id="QGZ99434.1"/>
    </source>
</evidence>
<proteinExistence type="predicted"/>
<dbReference type="EMBL" id="CP046996">
    <property type="protein sequence ID" value="QGZ99434.1"/>
    <property type="molecule type" value="Genomic_DNA"/>
</dbReference>
<accession>A0A857DGN0</accession>
<reference evidence="1 2" key="1">
    <citation type="submission" date="2019-12" db="EMBL/GenBank/DDBJ databases">
        <title>Sequence classification of anaerobic respiratory reductive dehalogenases: First we see many, then we see few.</title>
        <authorList>
            <person name="Molenda O."/>
            <person name="Puentes Jacome L.A."/>
            <person name="Cao X."/>
            <person name="Nesbo C.L."/>
            <person name="Tang S."/>
            <person name="Morson N."/>
            <person name="Patron J."/>
            <person name="Lomheim L."/>
            <person name="Wishart D.S."/>
            <person name="Edwards E.A."/>
        </authorList>
    </citation>
    <scope>NUCLEOTIDE SEQUENCE [LARGE SCALE GENOMIC DNA]</scope>
    <source>
        <strain evidence="1 2">12DCA</strain>
    </source>
</reference>
<dbReference type="RefSeq" id="WP_158208122.1">
    <property type="nucleotide sequence ID" value="NZ_CP046996.1"/>
</dbReference>
<name>A0A857DGN0_9FIRM</name>